<organism evidence="1 2">
    <name type="scientific">Morella rubra</name>
    <name type="common">Chinese bayberry</name>
    <dbReference type="NCBI Taxonomy" id="262757"/>
    <lineage>
        <taxon>Eukaryota</taxon>
        <taxon>Viridiplantae</taxon>
        <taxon>Streptophyta</taxon>
        <taxon>Embryophyta</taxon>
        <taxon>Tracheophyta</taxon>
        <taxon>Spermatophyta</taxon>
        <taxon>Magnoliopsida</taxon>
        <taxon>eudicotyledons</taxon>
        <taxon>Gunneridae</taxon>
        <taxon>Pentapetalae</taxon>
        <taxon>rosids</taxon>
        <taxon>fabids</taxon>
        <taxon>Fagales</taxon>
        <taxon>Myricaceae</taxon>
        <taxon>Morella</taxon>
    </lineage>
</organism>
<accession>A0A6A1VB05</accession>
<keyword evidence="2" id="KW-1185">Reference proteome</keyword>
<dbReference type="AlphaFoldDB" id="A0A6A1VB05"/>
<proteinExistence type="predicted"/>
<gene>
    <name evidence="1" type="ORF">CJ030_MR6G022945</name>
</gene>
<name>A0A6A1VB05_9ROSI</name>
<sequence length="177" mass="20093">MMQEEWLAKQWAEFLIRPVTVEHEVYVADFEELRYQGGSIGNVLDDQGWISYLKREGMAFIDLVREFYLALLDIVDIDAQVWSITLRRVTFLLSTDILARLLGMQRQIGAFPVVVMENKPSAEDLCMGLGTRLTNMESQMVGLQPFLTSTPSTLRVMSKRLGSTEDHMGKMSENPGA</sequence>
<reference evidence="1 2" key="1">
    <citation type="journal article" date="2019" name="Plant Biotechnol. J.">
        <title>The red bayberry genome and genetic basis of sex determination.</title>
        <authorList>
            <person name="Jia H.M."/>
            <person name="Jia H.J."/>
            <person name="Cai Q.L."/>
            <person name="Wang Y."/>
            <person name="Zhao H.B."/>
            <person name="Yang W.F."/>
            <person name="Wang G.Y."/>
            <person name="Li Y.H."/>
            <person name="Zhan D.L."/>
            <person name="Shen Y.T."/>
            <person name="Niu Q.F."/>
            <person name="Chang L."/>
            <person name="Qiu J."/>
            <person name="Zhao L."/>
            <person name="Xie H.B."/>
            <person name="Fu W.Y."/>
            <person name="Jin J."/>
            <person name="Li X.W."/>
            <person name="Jiao Y."/>
            <person name="Zhou C.C."/>
            <person name="Tu T."/>
            <person name="Chai C.Y."/>
            <person name="Gao J.L."/>
            <person name="Fan L.J."/>
            <person name="van de Weg E."/>
            <person name="Wang J.Y."/>
            <person name="Gao Z.S."/>
        </authorList>
    </citation>
    <scope>NUCLEOTIDE SEQUENCE [LARGE SCALE GENOMIC DNA]</scope>
    <source>
        <tissue evidence="1">Leaves</tissue>
    </source>
</reference>
<evidence type="ECO:0000313" key="1">
    <source>
        <dbReference type="EMBL" id="KAB1208977.1"/>
    </source>
</evidence>
<evidence type="ECO:0000313" key="2">
    <source>
        <dbReference type="Proteomes" id="UP000516437"/>
    </source>
</evidence>
<dbReference type="EMBL" id="RXIC02000024">
    <property type="protein sequence ID" value="KAB1208977.1"/>
    <property type="molecule type" value="Genomic_DNA"/>
</dbReference>
<dbReference type="Proteomes" id="UP000516437">
    <property type="component" value="Chromosome 6"/>
</dbReference>
<protein>
    <submittedName>
        <fullName evidence="1">Uncharacterized protein</fullName>
    </submittedName>
</protein>
<comment type="caution">
    <text evidence="1">The sequence shown here is derived from an EMBL/GenBank/DDBJ whole genome shotgun (WGS) entry which is preliminary data.</text>
</comment>